<dbReference type="AlphaFoldDB" id="A0A3N6PDA0"/>
<dbReference type="EMBL" id="RCBY01000353">
    <property type="protein sequence ID" value="RQH23147.1"/>
    <property type="molecule type" value="Genomic_DNA"/>
</dbReference>
<dbReference type="Proteomes" id="UP000269154">
    <property type="component" value="Unassembled WGS sequence"/>
</dbReference>
<dbReference type="SUPFAM" id="SSF53474">
    <property type="entry name" value="alpha/beta-Hydrolases"/>
    <property type="match status" value="1"/>
</dbReference>
<dbReference type="InterPro" id="IPR029058">
    <property type="entry name" value="AB_hydrolase_fold"/>
</dbReference>
<keyword evidence="2" id="KW-1185">Reference proteome</keyword>
<proteinExistence type="predicted"/>
<gene>
    <name evidence="1" type="ORF">D5R40_30675</name>
</gene>
<reference evidence="1 2" key="1">
    <citation type="journal article" date="2018" name="ACS Chem. Biol.">
        <title>Ketoreductase domain dysfunction expands chemodiversity: malyngamide biosynthesis in the cyanobacterium Okeania hirsuta.</title>
        <authorList>
            <person name="Moss N.A."/>
            <person name="Leao T."/>
            <person name="Rankin M."/>
            <person name="McCullough T.M."/>
            <person name="Qu P."/>
            <person name="Korobeynikov A."/>
            <person name="Smith J.L."/>
            <person name="Gerwick L."/>
            <person name="Gerwick W.H."/>
        </authorList>
    </citation>
    <scope>NUCLEOTIDE SEQUENCE [LARGE SCALE GENOMIC DNA]</scope>
    <source>
        <strain evidence="1 2">PAB10Feb10-1</strain>
    </source>
</reference>
<accession>A0A3N6PDA0</accession>
<evidence type="ECO:0000313" key="1">
    <source>
        <dbReference type="EMBL" id="RQH23147.1"/>
    </source>
</evidence>
<dbReference type="OrthoDB" id="504230at2"/>
<organism evidence="1 2">
    <name type="scientific">Okeania hirsuta</name>
    <dbReference type="NCBI Taxonomy" id="1458930"/>
    <lineage>
        <taxon>Bacteria</taxon>
        <taxon>Bacillati</taxon>
        <taxon>Cyanobacteriota</taxon>
        <taxon>Cyanophyceae</taxon>
        <taxon>Oscillatoriophycideae</taxon>
        <taxon>Oscillatoriales</taxon>
        <taxon>Microcoleaceae</taxon>
        <taxon>Okeania</taxon>
    </lineage>
</organism>
<comment type="caution">
    <text evidence="1">The sequence shown here is derived from an EMBL/GenBank/DDBJ whole genome shotgun (WGS) entry which is preliminary data.</text>
</comment>
<evidence type="ECO:0000313" key="2">
    <source>
        <dbReference type="Proteomes" id="UP000269154"/>
    </source>
</evidence>
<protein>
    <submittedName>
        <fullName evidence="1">Uncharacterized protein</fullName>
    </submittedName>
</protein>
<name>A0A3N6PDA0_9CYAN</name>
<sequence>MIFRLSINAKHKFFNFTFSYLPLHFSNAQFADGAVELDFVPGNHVTMMREPNVPVLAEKLRACLARVNDKG</sequence>
<dbReference type="RefSeq" id="WP_124155648.1">
    <property type="nucleotide sequence ID" value="NZ_CAWOLW010000283.1"/>
</dbReference>
<dbReference type="Gene3D" id="3.40.50.1820">
    <property type="entry name" value="alpha/beta hydrolase"/>
    <property type="match status" value="1"/>
</dbReference>